<dbReference type="PANTHER" id="PTHR37391:SF2">
    <property type="entry name" value="E3 UBIQUITIN-PROTEIN LIGASE"/>
    <property type="match status" value="1"/>
</dbReference>
<dbReference type="PANTHER" id="PTHR37391">
    <property type="entry name" value="E3 UBIQUITIN-PROTEIN LIGASE"/>
    <property type="match status" value="1"/>
</dbReference>
<evidence type="ECO:0000313" key="3">
    <source>
        <dbReference type="Proteomes" id="UP000015453"/>
    </source>
</evidence>
<sequence>LQRLMESARPLLRGELEAVDSRLPRLVAVLRATGAGECWHKHGTFLDHLLDVYRILKLWKAPDVVCLCGLFHSAYSNSYVNLAIFPPSDSGRDVVRSHVGAAAERLIHLFCVVPRQSLIHDLLLFRYTDAELVDHLRSSEISLSKVRRGEDCGDDEPWRLKLQSVCPAEGIAVKHIKTGEDLSVPRRIVAIFLLMTIADFSDQLFSFQDVLFGNLNGKLEFSSNNASIAVWPGEAKPGLWMNYASRMAGIYNLIAREEEIFQHQQTLVANDEDLLELVIPPIFDHCSKILDPRDQVEALDLYWEAVCRAGEIGLEEAEKKLMKSIEKNPYVGEPHLLLGQIHLSQGRFDAAGREAKMGLRLMLEWGSPWDKRMAFGGWIAWGRVLAMKAVEESWPQNPWAILNLGLV</sequence>
<reference evidence="2 3" key="1">
    <citation type="journal article" date="2013" name="BMC Genomics">
        <title>The miniature genome of a carnivorous plant Genlisea aurea contains a low number of genes and short non-coding sequences.</title>
        <authorList>
            <person name="Leushkin E.V."/>
            <person name="Sutormin R.A."/>
            <person name="Nabieva E.R."/>
            <person name="Penin A.A."/>
            <person name="Kondrashov A.S."/>
            <person name="Logacheva M.D."/>
        </authorList>
    </citation>
    <scope>NUCLEOTIDE SEQUENCE [LARGE SCALE GENOMIC DNA]</scope>
</reference>
<dbReference type="SUPFAM" id="SSF48452">
    <property type="entry name" value="TPR-like"/>
    <property type="match status" value="1"/>
</dbReference>
<organism evidence="2 3">
    <name type="scientific">Genlisea aurea</name>
    <dbReference type="NCBI Taxonomy" id="192259"/>
    <lineage>
        <taxon>Eukaryota</taxon>
        <taxon>Viridiplantae</taxon>
        <taxon>Streptophyta</taxon>
        <taxon>Embryophyta</taxon>
        <taxon>Tracheophyta</taxon>
        <taxon>Spermatophyta</taxon>
        <taxon>Magnoliopsida</taxon>
        <taxon>eudicotyledons</taxon>
        <taxon>Gunneridae</taxon>
        <taxon>Pentapetalae</taxon>
        <taxon>asterids</taxon>
        <taxon>lamiids</taxon>
        <taxon>Lamiales</taxon>
        <taxon>Lentibulariaceae</taxon>
        <taxon>Genlisea</taxon>
    </lineage>
</organism>
<feature type="non-terminal residue" evidence="2">
    <location>
        <position position="1"/>
    </location>
</feature>
<dbReference type="OrthoDB" id="2306007at2759"/>
<evidence type="ECO:0000313" key="2">
    <source>
        <dbReference type="EMBL" id="EPS68625.1"/>
    </source>
</evidence>
<dbReference type="InterPro" id="IPR011990">
    <property type="entry name" value="TPR-like_helical_dom_sf"/>
</dbReference>
<accession>S8CPF2</accession>
<feature type="domain" description="DUF6817" evidence="1">
    <location>
        <begin position="29"/>
        <end position="115"/>
    </location>
</feature>
<comment type="caution">
    <text evidence="2">The sequence shown here is derived from an EMBL/GenBank/DDBJ whole genome shotgun (WGS) entry which is preliminary data.</text>
</comment>
<evidence type="ECO:0000259" key="1">
    <source>
        <dbReference type="Pfam" id="PF20680"/>
    </source>
</evidence>
<keyword evidence="3" id="KW-1185">Reference proteome</keyword>
<gene>
    <name evidence="2" type="ORF">M569_06144</name>
</gene>
<dbReference type="InterPro" id="IPR049202">
    <property type="entry name" value="DUF6817"/>
</dbReference>
<protein>
    <recommendedName>
        <fullName evidence="1">DUF6817 domain-containing protein</fullName>
    </recommendedName>
</protein>
<name>S8CPF2_9LAMI</name>
<dbReference type="Pfam" id="PF20680">
    <property type="entry name" value="DUF6817"/>
    <property type="match status" value="1"/>
</dbReference>
<dbReference type="AlphaFoldDB" id="S8CPF2"/>
<dbReference type="Gene3D" id="1.25.40.10">
    <property type="entry name" value="Tetratricopeptide repeat domain"/>
    <property type="match status" value="1"/>
</dbReference>
<dbReference type="Proteomes" id="UP000015453">
    <property type="component" value="Unassembled WGS sequence"/>
</dbReference>
<feature type="non-terminal residue" evidence="2">
    <location>
        <position position="407"/>
    </location>
</feature>
<dbReference type="EMBL" id="AUSU01002525">
    <property type="protein sequence ID" value="EPS68625.1"/>
    <property type="molecule type" value="Genomic_DNA"/>
</dbReference>
<proteinExistence type="predicted"/>